<organism evidence="1">
    <name type="scientific">marine sediment metagenome</name>
    <dbReference type="NCBI Taxonomy" id="412755"/>
    <lineage>
        <taxon>unclassified sequences</taxon>
        <taxon>metagenomes</taxon>
        <taxon>ecological metagenomes</taxon>
    </lineage>
</organism>
<dbReference type="EMBL" id="LAZR01012494">
    <property type="protein sequence ID" value="KKM26537.1"/>
    <property type="molecule type" value="Genomic_DNA"/>
</dbReference>
<gene>
    <name evidence="1" type="ORF">LCGC14_1583740</name>
</gene>
<evidence type="ECO:0000313" key="1">
    <source>
        <dbReference type="EMBL" id="KKM26537.1"/>
    </source>
</evidence>
<comment type="caution">
    <text evidence="1">The sequence shown here is derived from an EMBL/GenBank/DDBJ whole genome shotgun (WGS) entry which is preliminary data.</text>
</comment>
<dbReference type="AlphaFoldDB" id="A0A0F9IGC1"/>
<reference evidence="1" key="1">
    <citation type="journal article" date="2015" name="Nature">
        <title>Complex archaea that bridge the gap between prokaryotes and eukaryotes.</title>
        <authorList>
            <person name="Spang A."/>
            <person name="Saw J.H."/>
            <person name="Jorgensen S.L."/>
            <person name="Zaremba-Niedzwiedzka K."/>
            <person name="Martijn J."/>
            <person name="Lind A.E."/>
            <person name="van Eijk R."/>
            <person name="Schleper C."/>
            <person name="Guy L."/>
            <person name="Ettema T.J."/>
        </authorList>
    </citation>
    <scope>NUCLEOTIDE SEQUENCE</scope>
</reference>
<proteinExistence type="predicted"/>
<accession>A0A0F9IGC1</accession>
<name>A0A0F9IGC1_9ZZZZ</name>
<dbReference type="Gene3D" id="1.10.10.60">
    <property type="entry name" value="Homeodomain-like"/>
    <property type="match status" value="1"/>
</dbReference>
<sequence length="147" mass="16734">MDKTLQTSRDLSITNDYFVNGMTQRAIAAKYDLSQQRIFQLLQSDSKELQEFKDKAIKKQFELLDKAGDVVEYHLQENNLKAAGLVYKNTGITPSHTQVTIGKLVGQDNRSQTVEIQGLQEFMAFKYRDVGADKVIDVTPEEKKDET</sequence>
<protein>
    <submittedName>
        <fullName evidence="1">Uncharacterized protein</fullName>
    </submittedName>
</protein>